<evidence type="ECO:0000259" key="3">
    <source>
        <dbReference type="PROSITE" id="PS50885"/>
    </source>
</evidence>
<dbReference type="PROSITE" id="PS50885">
    <property type="entry name" value="HAMP"/>
    <property type="match status" value="1"/>
</dbReference>
<keyword evidence="1" id="KW-0472">Membrane</keyword>
<keyword evidence="1" id="KW-0812">Transmembrane</keyword>
<dbReference type="GO" id="GO:0016020">
    <property type="term" value="C:membrane"/>
    <property type="evidence" value="ECO:0007669"/>
    <property type="project" value="InterPro"/>
</dbReference>
<dbReference type="InterPro" id="IPR033419">
    <property type="entry name" value="GAPES3"/>
</dbReference>
<proteinExistence type="predicted"/>
<dbReference type="InterPro" id="IPR043128">
    <property type="entry name" value="Rev_trsase/Diguanyl_cyclase"/>
</dbReference>
<protein>
    <submittedName>
        <fullName evidence="5">Phosphodiesterase</fullName>
    </submittedName>
</protein>
<comment type="caution">
    <text evidence="5">The sequence shown here is derived from an EMBL/GenBank/DDBJ whole genome shotgun (WGS) entry which is preliminary data.</text>
</comment>
<dbReference type="InterPro" id="IPR050706">
    <property type="entry name" value="Cyclic-di-GMP_PDE-like"/>
</dbReference>
<evidence type="ECO:0000313" key="6">
    <source>
        <dbReference type="Proteomes" id="UP000229713"/>
    </source>
</evidence>
<gene>
    <name evidence="5" type="ORF">CFY86_26230</name>
</gene>
<dbReference type="Gene3D" id="3.20.20.450">
    <property type="entry name" value="EAL domain"/>
    <property type="match status" value="1"/>
</dbReference>
<accession>A0A855EVJ1</accession>
<keyword evidence="1" id="KW-1133">Transmembrane helix</keyword>
<dbReference type="SUPFAM" id="SSF55073">
    <property type="entry name" value="Nucleotide cyclase"/>
    <property type="match status" value="1"/>
</dbReference>
<dbReference type="Pfam" id="PF00990">
    <property type="entry name" value="GGDEF"/>
    <property type="match status" value="1"/>
</dbReference>
<dbReference type="SMART" id="SM00052">
    <property type="entry name" value="EAL"/>
    <property type="match status" value="1"/>
</dbReference>
<feature type="domain" description="HAMP" evidence="3">
    <location>
        <begin position="180"/>
        <end position="236"/>
    </location>
</feature>
<dbReference type="InterPro" id="IPR001633">
    <property type="entry name" value="EAL_dom"/>
</dbReference>
<evidence type="ECO:0000259" key="4">
    <source>
        <dbReference type="PROSITE" id="PS50887"/>
    </source>
</evidence>
<dbReference type="Gene3D" id="6.10.340.10">
    <property type="match status" value="1"/>
</dbReference>
<dbReference type="SMART" id="SM00304">
    <property type="entry name" value="HAMP"/>
    <property type="match status" value="1"/>
</dbReference>
<reference evidence="5 6" key="1">
    <citation type="submission" date="2017-07" db="EMBL/GenBank/DDBJ databases">
        <title>Raoultella ornithinolytica strain HH3 draft genome.</title>
        <authorList>
            <person name="Duceppe M.-O."/>
            <person name="Huang H."/>
            <person name="Phipps-Todd B."/>
        </authorList>
    </citation>
    <scope>NUCLEOTIDE SEQUENCE [LARGE SCALE GENOMIC DNA]</scope>
    <source>
        <strain evidence="5 6">HH3</strain>
    </source>
</reference>
<dbReference type="Proteomes" id="UP000229713">
    <property type="component" value="Unassembled WGS sequence"/>
</dbReference>
<sequence>MRVSRSLTIKQMAMVAGVSMAFVLVFCSILLFHFVQQSRFITATQLESIARSVREPLSAAILKADIPEAEAILGRIQPAGIVSRADVVLPNQFQALRMRFIPERPVPVMVTRVFELPVQISLPIYSLERPANPQPIAYLVLQADSWQTYKFVMSVLSTLVTAYFLLVLILTVAITWCINRLIVRPLRKLARELNDVAPQDRLGHQLTLPRLHHDDEIGLLVRSYNRNQQTLLRQHDELTLQSTRFPVSELPNKAFLMALLEQTVARPQSSALLVIACETLQDTAGVLKETQREILLLTLVEKLRGIIPPRMVLAQISGYDFAILAHGMSEPWHAVTLSKQVLTVINERLPLQGIQLRPCASVGIAMFNGELSAEQLYRRAFSAAIAARHKGKNQIEFFDPAQMEKAQRRLMEEHDILTALDNHQFAIWLQPQVDAASGEVCGAEVLLRQRQPDGSWSLPADLIERIEACGLMVPVGYWVMEEACRQLAAWQSLGIMLPLSVNVSLLQLLHHDRGTEMLTLLDRYRIAPGTLVLEITESRHLDDPQTVVSLLRPLREAGVRIALDDFGMGYAGLRQLQHMKSLPVDILKIDKAFIDMLPEDTSMVPAIIQLARGLNLRIVAEGVEKEAQYHWLQAAGVDVVQGFLFGCALSQEAFMTQFLRGKNEGGASL</sequence>
<dbReference type="Gene3D" id="3.30.70.270">
    <property type="match status" value="1"/>
</dbReference>
<dbReference type="PANTHER" id="PTHR33121">
    <property type="entry name" value="CYCLIC DI-GMP PHOSPHODIESTERASE PDEF"/>
    <property type="match status" value="1"/>
</dbReference>
<feature type="transmembrane region" description="Helical" evidence="1">
    <location>
        <begin position="12"/>
        <end position="35"/>
    </location>
</feature>
<dbReference type="PROSITE" id="PS50887">
    <property type="entry name" value="GGDEF"/>
    <property type="match status" value="1"/>
</dbReference>
<dbReference type="SUPFAM" id="SSF141868">
    <property type="entry name" value="EAL domain-like"/>
    <property type="match status" value="1"/>
</dbReference>
<dbReference type="InterPro" id="IPR029787">
    <property type="entry name" value="Nucleotide_cyclase"/>
</dbReference>
<dbReference type="GO" id="GO:0071111">
    <property type="term" value="F:cyclic-guanylate-specific phosphodiesterase activity"/>
    <property type="evidence" value="ECO:0007669"/>
    <property type="project" value="InterPro"/>
</dbReference>
<dbReference type="NCBIfam" id="NF008807">
    <property type="entry name" value="PRK11829.1"/>
    <property type="match status" value="1"/>
</dbReference>
<dbReference type="PROSITE" id="PS50883">
    <property type="entry name" value="EAL"/>
    <property type="match status" value="1"/>
</dbReference>
<name>A0A855EVJ1_RAOOR</name>
<dbReference type="EMBL" id="NKYI01000034">
    <property type="protein sequence ID" value="PIK81196.1"/>
    <property type="molecule type" value="Genomic_DNA"/>
</dbReference>
<evidence type="ECO:0000313" key="5">
    <source>
        <dbReference type="EMBL" id="PIK81196.1"/>
    </source>
</evidence>
<feature type="domain" description="EAL" evidence="2">
    <location>
        <begin position="409"/>
        <end position="662"/>
    </location>
</feature>
<dbReference type="InterPro" id="IPR035919">
    <property type="entry name" value="EAL_sf"/>
</dbReference>
<organism evidence="5 6">
    <name type="scientific">Raoultella ornithinolytica</name>
    <name type="common">Klebsiella ornithinolytica</name>
    <dbReference type="NCBI Taxonomy" id="54291"/>
    <lineage>
        <taxon>Bacteria</taxon>
        <taxon>Pseudomonadati</taxon>
        <taxon>Pseudomonadota</taxon>
        <taxon>Gammaproteobacteria</taxon>
        <taxon>Enterobacterales</taxon>
        <taxon>Enterobacteriaceae</taxon>
        <taxon>Klebsiella/Raoultella group</taxon>
        <taxon>Raoultella</taxon>
    </lineage>
</organism>
<dbReference type="CDD" id="cd01948">
    <property type="entry name" value="EAL"/>
    <property type="match status" value="1"/>
</dbReference>
<dbReference type="GO" id="GO:0007165">
    <property type="term" value="P:signal transduction"/>
    <property type="evidence" value="ECO:0007669"/>
    <property type="project" value="InterPro"/>
</dbReference>
<dbReference type="InterPro" id="IPR000160">
    <property type="entry name" value="GGDEF_dom"/>
</dbReference>
<dbReference type="RefSeq" id="WP_015585560.1">
    <property type="nucleotide sequence ID" value="NZ_ABIKMM020000004.1"/>
</dbReference>
<feature type="domain" description="GGDEF" evidence="4">
    <location>
        <begin position="268"/>
        <end position="400"/>
    </location>
</feature>
<evidence type="ECO:0000259" key="2">
    <source>
        <dbReference type="PROSITE" id="PS50883"/>
    </source>
</evidence>
<dbReference type="Pfam" id="PF00563">
    <property type="entry name" value="EAL"/>
    <property type="match status" value="1"/>
</dbReference>
<dbReference type="Pfam" id="PF00672">
    <property type="entry name" value="HAMP"/>
    <property type="match status" value="1"/>
</dbReference>
<dbReference type="InterPro" id="IPR003660">
    <property type="entry name" value="HAMP_dom"/>
</dbReference>
<dbReference type="Pfam" id="PF17154">
    <property type="entry name" value="GAPES3"/>
    <property type="match status" value="1"/>
</dbReference>
<dbReference type="PANTHER" id="PTHR33121:SF77">
    <property type="entry name" value="CYCLIC DI-GMP PHOSPHODIESTERASE PDEK-RELATED"/>
    <property type="match status" value="1"/>
</dbReference>
<dbReference type="AlphaFoldDB" id="A0A855EVJ1"/>
<dbReference type="SMART" id="SM00267">
    <property type="entry name" value="GGDEF"/>
    <property type="match status" value="1"/>
</dbReference>
<evidence type="ECO:0000256" key="1">
    <source>
        <dbReference type="SAM" id="Phobius"/>
    </source>
</evidence>
<feature type="transmembrane region" description="Helical" evidence="1">
    <location>
        <begin position="151"/>
        <end position="178"/>
    </location>
</feature>